<gene>
    <name evidence="2" type="ORF">GCM10022261_02070</name>
</gene>
<reference evidence="3" key="1">
    <citation type="journal article" date="2019" name="Int. J. Syst. Evol. Microbiol.">
        <title>The Global Catalogue of Microorganisms (GCM) 10K type strain sequencing project: providing services to taxonomists for standard genome sequencing and annotation.</title>
        <authorList>
            <consortium name="The Broad Institute Genomics Platform"/>
            <consortium name="The Broad Institute Genome Sequencing Center for Infectious Disease"/>
            <person name="Wu L."/>
            <person name="Ma J."/>
        </authorList>
    </citation>
    <scope>NUCLEOTIDE SEQUENCE [LARGE SCALE GENOMIC DNA]</scope>
    <source>
        <strain evidence="3">JCM 17458</strain>
    </source>
</reference>
<evidence type="ECO:0008006" key="4">
    <source>
        <dbReference type="Google" id="ProtNLM"/>
    </source>
</evidence>
<organism evidence="2 3">
    <name type="scientific">Brevibacterium daeguense</name>
    <dbReference type="NCBI Taxonomy" id="909936"/>
    <lineage>
        <taxon>Bacteria</taxon>
        <taxon>Bacillati</taxon>
        <taxon>Actinomycetota</taxon>
        <taxon>Actinomycetes</taxon>
        <taxon>Micrococcales</taxon>
        <taxon>Brevibacteriaceae</taxon>
        <taxon>Brevibacterium</taxon>
    </lineage>
</organism>
<dbReference type="RefSeq" id="WP_236865159.1">
    <property type="nucleotide sequence ID" value="NZ_BAABAZ010000003.1"/>
</dbReference>
<proteinExistence type="predicted"/>
<feature type="compositionally biased region" description="Basic and acidic residues" evidence="1">
    <location>
        <begin position="8"/>
        <end position="26"/>
    </location>
</feature>
<feature type="region of interest" description="Disordered" evidence="1">
    <location>
        <begin position="1"/>
        <end position="26"/>
    </location>
</feature>
<name>A0ABP8EFN1_9MICO</name>
<evidence type="ECO:0000313" key="3">
    <source>
        <dbReference type="Proteomes" id="UP001501586"/>
    </source>
</evidence>
<sequence length="99" mass="11079">MDSEALTDFDREMLDLERSEPTSAQRREFCTGHGIAIERYPAMLDGLADTSGAMTFAPQVVARVRAARTEAFRYQRYRRARSGGGSSVDSADLRWVGLF</sequence>
<protein>
    <recommendedName>
        <fullName evidence="4">DUF3263 domain-containing protein</fullName>
    </recommendedName>
</protein>
<dbReference type="InterPro" id="IPR021678">
    <property type="entry name" value="DUF3263"/>
</dbReference>
<comment type="caution">
    <text evidence="2">The sequence shown here is derived from an EMBL/GenBank/DDBJ whole genome shotgun (WGS) entry which is preliminary data.</text>
</comment>
<dbReference type="Proteomes" id="UP001501586">
    <property type="component" value="Unassembled WGS sequence"/>
</dbReference>
<accession>A0ABP8EFN1</accession>
<dbReference type="EMBL" id="BAABAZ010000003">
    <property type="protein sequence ID" value="GAA4282676.1"/>
    <property type="molecule type" value="Genomic_DNA"/>
</dbReference>
<keyword evidence="3" id="KW-1185">Reference proteome</keyword>
<dbReference type="Pfam" id="PF11662">
    <property type="entry name" value="DUF3263"/>
    <property type="match status" value="1"/>
</dbReference>
<evidence type="ECO:0000256" key="1">
    <source>
        <dbReference type="SAM" id="MobiDB-lite"/>
    </source>
</evidence>
<evidence type="ECO:0000313" key="2">
    <source>
        <dbReference type="EMBL" id="GAA4282676.1"/>
    </source>
</evidence>